<dbReference type="Proteomes" id="UP000308600">
    <property type="component" value="Unassembled WGS sequence"/>
</dbReference>
<dbReference type="EMBL" id="ML208329">
    <property type="protein sequence ID" value="TFK69542.1"/>
    <property type="molecule type" value="Genomic_DNA"/>
</dbReference>
<keyword evidence="2" id="KW-1185">Reference proteome</keyword>
<sequence length="160" mass="17511">MCAKMFTLLVMAVALGIPGPAQERNKSIPSSDFGTPTHSYNALNYLATAPPPFNLMSAPCPSNTVTRSSIQFNVTNKSPEGGTNMQGGNLQVARSTRELRTLDAGLISIDVTRRVDTTVGMDIAQDLHTPRRRSNQDLQMHYQINTLDIDIVIVLLLRTI</sequence>
<evidence type="ECO:0000313" key="1">
    <source>
        <dbReference type="EMBL" id="TFK69542.1"/>
    </source>
</evidence>
<name>A0ACD3AVC8_9AGAR</name>
<accession>A0ACD3AVC8</accession>
<gene>
    <name evidence="1" type="ORF">BDN72DRAFT_878407</name>
</gene>
<reference evidence="1 2" key="1">
    <citation type="journal article" date="2019" name="Nat. Ecol. Evol.">
        <title>Megaphylogeny resolves global patterns of mushroom evolution.</title>
        <authorList>
            <person name="Varga T."/>
            <person name="Krizsan K."/>
            <person name="Foldi C."/>
            <person name="Dima B."/>
            <person name="Sanchez-Garcia M."/>
            <person name="Sanchez-Ramirez S."/>
            <person name="Szollosi G.J."/>
            <person name="Szarkandi J.G."/>
            <person name="Papp V."/>
            <person name="Albert L."/>
            <person name="Andreopoulos W."/>
            <person name="Angelini C."/>
            <person name="Antonin V."/>
            <person name="Barry K.W."/>
            <person name="Bougher N.L."/>
            <person name="Buchanan P."/>
            <person name="Buyck B."/>
            <person name="Bense V."/>
            <person name="Catcheside P."/>
            <person name="Chovatia M."/>
            <person name="Cooper J."/>
            <person name="Damon W."/>
            <person name="Desjardin D."/>
            <person name="Finy P."/>
            <person name="Geml J."/>
            <person name="Haridas S."/>
            <person name="Hughes K."/>
            <person name="Justo A."/>
            <person name="Karasinski D."/>
            <person name="Kautmanova I."/>
            <person name="Kiss B."/>
            <person name="Kocsube S."/>
            <person name="Kotiranta H."/>
            <person name="LaButti K.M."/>
            <person name="Lechner B.E."/>
            <person name="Liimatainen K."/>
            <person name="Lipzen A."/>
            <person name="Lukacs Z."/>
            <person name="Mihaltcheva S."/>
            <person name="Morgado L.N."/>
            <person name="Niskanen T."/>
            <person name="Noordeloos M.E."/>
            <person name="Ohm R.A."/>
            <person name="Ortiz-Santana B."/>
            <person name="Ovrebo C."/>
            <person name="Racz N."/>
            <person name="Riley R."/>
            <person name="Savchenko A."/>
            <person name="Shiryaev A."/>
            <person name="Soop K."/>
            <person name="Spirin V."/>
            <person name="Szebenyi C."/>
            <person name="Tomsovsky M."/>
            <person name="Tulloss R.E."/>
            <person name="Uehling J."/>
            <person name="Grigoriev I.V."/>
            <person name="Vagvolgyi C."/>
            <person name="Papp T."/>
            <person name="Martin F.M."/>
            <person name="Miettinen O."/>
            <person name="Hibbett D.S."/>
            <person name="Nagy L.G."/>
        </authorList>
    </citation>
    <scope>NUCLEOTIDE SEQUENCE [LARGE SCALE GENOMIC DNA]</scope>
    <source>
        <strain evidence="1 2">NL-1719</strain>
    </source>
</reference>
<proteinExistence type="predicted"/>
<evidence type="ECO:0000313" key="2">
    <source>
        <dbReference type="Proteomes" id="UP000308600"/>
    </source>
</evidence>
<organism evidence="1 2">
    <name type="scientific">Pluteus cervinus</name>
    <dbReference type="NCBI Taxonomy" id="181527"/>
    <lineage>
        <taxon>Eukaryota</taxon>
        <taxon>Fungi</taxon>
        <taxon>Dikarya</taxon>
        <taxon>Basidiomycota</taxon>
        <taxon>Agaricomycotina</taxon>
        <taxon>Agaricomycetes</taxon>
        <taxon>Agaricomycetidae</taxon>
        <taxon>Agaricales</taxon>
        <taxon>Pluteineae</taxon>
        <taxon>Pluteaceae</taxon>
        <taxon>Pluteus</taxon>
    </lineage>
</organism>
<protein>
    <submittedName>
        <fullName evidence="1">Uncharacterized protein</fullName>
    </submittedName>
</protein>